<accession>A0A0M3K0W9</accession>
<evidence type="ECO:0000313" key="16">
    <source>
        <dbReference type="WBParaSite" id="ASIM_0001448901-mRNA-1"/>
    </source>
</evidence>
<feature type="compositionally biased region" description="Polar residues" evidence="12">
    <location>
        <begin position="23"/>
        <end position="43"/>
    </location>
</feature>
<reference evidence="16" key="1">
    <citation type="submission" date="2017-02" db="UniProtKB">
        <authorList>
            <consortium name="WormBaseParasite"/>
        </authorList>
    </citation>
    <scope>IDENTIFICATION</scope>
</reference>
<organism evidence="16">
    <name type="scientific">Anisakis simplex</name>
    <name type="common">Herring worm</name>
    <dbReference type="NCBI Taxonomy" id="6269"/>
    <lineage>
        <taxon>Eukaryota</taxon>
        <taxon>Metazoa</taxon>
        <taxon>Ecdysozoa</taxon>
        <taxon>Nematoda</taxon>
        <taxon>Chromadorea</taxon>
        <taxon>Rhabditida</taxon>
        <taxon>Spirurina</taxon>
        <taxon>Ascaridomorpha</taxon>
        <taxon>Ascaridoidea</taxon>
        <taxon>Anisakidae</taxon>
        <taxon>Anisakis</taxon>
        <taxon>Anisakis simplex complex</taxon>
    </lineage>
</organism>
<sequence length="364" mass="41306">MSNLSSECPKGDSVAPQKDGTEQALSNSHSNNDTSALNRMISLDSSNNLTAENAGKDKSKHKSRSDFTFIRELGEGSFSTVHLAKEKSTDREFAVKECFKKQIIRERKVQQIYREREAMAILSKKENYHPFIVNIYCTFQDRESLYIVMTLAKGGELLHKLKKCKKFDIPTTRFYTSEIVSALECIHSHNIIHRDLKPENILLSESGHILISDFGSACILGVKTPEPEEEETDESHRRRKRLVSFVGTAQYVSPEVLNGQAVEQACDYWALGVIMYQFLTGKHAFHDESEYLIYRKILNAQYDLPKDIPAQASDLIQRLLVVDMASRLGSIKMGGADAVKQHRFFEEVDWANLENVKPPQLDVS</sequence>
<dbReference type="InterPro" id="IPR050236">
    <property type="entry name" value="Ser_Thr_kinase_AGC"/>
</dbReference>
<comment type="catalytic activity">
    <reaction evidence="9">
        <text>L-seryl-[protein] + ATP = O-phospho-L-seryl-[protein] + ADP + H(+)</text>
        <dbReference type="Rhea" id="RHEA:17989"/>
        <dbReference type="Rhea" id="RHEA-COMP:9863"/>
        <dbReference type="Rhea" id="RHEA-COMP:11604"/>
        <dbReference type="ChEBI" id="CHEBI:15378"/>
        <dbReference type="ChEBI" id="CHEBI:29999"/>
        <dbReference type="ChEBI" id="CHEBI:30616"/>
        <dbReference type="ChEBI" id="CHEBI:83421"/>
        <dbReference type="ChEBI" id="CHEBI:456216"/>
        <dbReference type="EC" id="2.7.11.1"/>
    </reaction>
</comment>
<evidence type="ECO:0000313" key="14">
    <source>
        <dbReference type="EMBL" id="VDK50872.1"/>
    </source>
</evidence>
<dbReference type="GO" id="GO:0035556">
    <property type="term" value="P:intracellular signal transduction"/>
    <property type="evidence" value="ECO:0007669"/>
    <property type="project" value="TreeGrafter"/>
</dbReference>
<evidence type="ECO:0000256" key="1">
    <source>
        <dbReference type="ARBA" id="ARBA00010006"/>
    </source>
</evidence>
<evidence type="ECO:0000313" key="15">
    <source>
        <dbReference type="Proteomes" id="UP000267096"/>
    </source>
</evidence>
<evidence type="ECO:0000256" key="6">
    <source>
        <dbReference type="ARBA" id="ARBA00022777"/>
    </source>
</evidence>
<dbReference type="OrthoDB" id="347657at2759"/>
<dbReference type="PROSITE" id="PS00107">
    <property type="entry name" value="PROTEIN_KINASE_ATP"/>
    <property type="match status" value="1"/>
</dbReference>
<dbReference type="FunFam" id="1.10.510.10:FF:000833">
    <property type="entry name" value="AGC family protein kinase"/>
    <property type="match status" value="1"/>
</dbReference>
<dbReference type="WBParaSite" id="ASIM_0001448901-mRNA-1">
    <property type="protein sequence ID" value="ASIM_0001448901-mRNA-1"/>
    <property type="gene ID" value="ASIM_0001448901"/>
</dbReference>
<keyword evidence="15" id="KW-1185">Reference proteome</keyword>
<evidence type="ECO:0000256" key="4">
    <source>
        <dbReference type="ARBA" id="ARBA00022679"/>
    </source>
</evidence>
<feature type="binding site" evidence="10">
    <location>
        <position position="96"/>
    </location>
    <ligand>
        <name>ATP</name>
        <dbReference type="ChEBI" id="CHEBI:30616"/>
    </ligand>
</feature>
<evidence type="ECO:0000256" key="9">
    <source>
        <dbReference type="ARBA" id="ARBA00048679"/>
    </source>
</evidence>
<feature type="region of interest" description="Disordered" evidence="12">
    <location>
        <begin position="1"/>
        <end position="43"/>
    </location>
</feature>
<dbReference type="InterPro" id="IPR011009">
    <property type="entry name" value="Kinase-like_dom_sf"/>
</dbReference>
<evidence type="ECO:0000259" key="13">
    <source>
        <dbReference type="PROSITE" id="PS50011"/>
    </source>
</evidence>
<dbReference type="GO" id="GO:0005524">
    <property type="term" value="F:ATP binding"/>
    <property type="evidence" value="ECO:0007669"/>
    <property type="project" value="UniProtKB-UniRule"/>
</dbReference>
<feature type="domain" description="Protein kinase" evidence="13">
    <location>
        <begin position="67"/>
        <end position="345"/>
    </location>
</feature>
<dbReference type="SUPFAM" id="SSF56112">
    <property type="entry name" value="Protein kinase-like (PK-like)"/>
    <property type="match status" value="1"/>
</dbReference>
<evidence type="ECO:0000256" key="7">
    <source>
        <dbReference type="ARBA" id="ARBA00022840"/>
    </source>
</evidence>
<dbReference type="SMART" id="SM00220">
    <property type="entry name" value="S_TKc"/>
    <property type="match status" value="1"/>
</dbReference>
<dbReference type="AlphaFoldDB" id="A0A0M3K0W9"/>
<name>A0A0M3K0W9_ANISI</name>
<dbReference type="EC" id="2.7.11.1" evidence="2"/>
<evidence type="ECO:0000256" key="8">
    <source>
        <dbReference type="ARBA" id="ARBA00047899"/>
    </source>
</evidence>
<proteinExistence type="inferred from homology"/>
<dbReference type="PROSITE" id="PS00108">
    <property type="entry name" value="PROTEIN_KINASE_ST"/>
    <property type="match status" value="1"/>
</dbReference>
<keyword evidence="5 10" id="KW-0547">Nucleotide-binding</keyword>
<reference evidence="14 15" key="2">
    <citation type="submission" date="2018-11" db="EMBL/GenBank/DDBJ databases">
        <authorList>
            <consortium name="Pathogen Informatics"/>
        </authorList>
    </citation>
    <scope>NUCLEOTIDE SEQUENCE [LARGE SCALE GENOMIC DNA]</scope>
</reference>
<dbReference type="InterPro" id="IPR039046">
    <property type="entry name" value="PDPK1"/>
</dbReference>
<evidence type="ECO:0000256" key="12">
    <source>
        <dbReference type="SAM" id="MobiDB-lite"/>
    </source>
</evidence>
<evidence type="ECO:0000256" key="3">
    <source>
        <dbReference type="ARBA" id="ARBA00022527"/>
    </source>
</evidence>
<dbReference type="GO" id="GO:0004674">
    <property type="term" value="F:protein serine/threonine kinase activity"/>
    <property type="evidence" value="ECO:0007669"/>
    <property type="project" value="UniProtKB-KW"/>
</dbReference>
<evidence type="ECO:0000256" key="10">
    <source>
        <dbReference type="PROSITE-ProRule" id="PRU10141"/>
    </source>
</evidence>
<dbReference type="CDD" id="cd05581">
    <property type="entry name" value="STKc_PDK1"/>
    <property type="match status" value="1"/>
</dbReference>
<keyword evidence="7 10" id="KW-0067">ATP-binding</keyword>
<evidence type="ECO:0000256" key="11">
    <source>
        <dbReference type="RuleBase" id="RU000304"/>
    </source>
</evidence>
<keyword evidence="6" id="KW-0418">Kinase</keyword>
<evidence type="ECO:0000256" key="5">
    <source>
        <dbReference type="ARBA" id="ARBA00022741"/>
    </source>
</evidence>
<gene>
    <name evidence="14" type="ORF">ASIM_LOCUS13899</name>
</gene>
<dbReference type="Gene3D" id="1.10.510.10">
    <property type="entry name" value="Transferase(Phosphotransferase) domain 1"/>
    <property type="match status" value="1"/>
</dbReference>
<dbReference type="Proteomes" id="UP000267096">
    <property type="component" value="Unassembled WGS sequence"/>
</dbReference>
<dbReference type="Gene3D" id="3.30.200.20">
    <property type="entry name" value="Phosphorylase Kinase, domain 1"/>
    <property type="match status" value="1"/>
</dbReference>
<evidence type="ECO:0000256" key="2">
    <source>
        <dbReference type="ARBA" id="ARBA00012513"/>
    </source>
</evidence>
<dbReference type="Pfam" id="PF00069">
    <property type="entry name" value="Pkinase"/>
    <property type="match status" value="1"/>
</dbReference>
<dbReference type="PANTHER" id="PTHR24356">
    <property type="entry name" value="SERINE/THREONINE-PROTEIN KINASE"/>
    <property type="match status" value="1"/>
</dbReference>
<dbReference type="PANTHER" id="PTHR24356:SF163">
    <property type="entry name" value="3-PHOSPHOINOSITIDE-DEPENDENT PROTEIN KINASE 1-RELATED"/>
    <property type="match status" value="1"/>
</dbReference>
<dbReference type="InterPro" id="IPR008271">
    <property type="entry name" value="Ser/Thr_kinase_AS"/>
</dbReference>
<keyword evidence="3 11" id="KW-0723">Serine/threonine-protein kinase</keyword>
<keyword evidence="4" id="KW-0808">Transferase</keyword>
<dbReference type="FunFam" id="3.30.200.20:FF:000042">
    <property type="entry name" value="Aurora kinase A"/>
    <property type="match status" value="1"/>
</dbReference>
<dbReference type="EMBL" id="UYRR01031538">
    <property type="protein sequence ID" value="VDK50872.1"/>
    <property type="molecule type" value="Genomic_DNA"/>
</dbReference>
<comment type="catalytic activity">
    <reaction evidence="8">
        <text>L-threonyl-[protein] + ATP = O-phospho-L-threonyl-[protein] + ADP + H(+)</text>
        <dbReference type="Rhea" id="RHEA:46608"/>
        <dbReference type="Rhea" id="RHEA-COMP:11060"/>
        <dbReference type="Rhea" id="RHEA-COMP:11605"/>
        <dbReference type="ChEBI" id="CHEBI:15378"/>
        <dbReference type="ChEBI" id="CHEBI:30013"/>
        <dbReference type="ChEBI" id="CHEBI:30616"/>
        <dbReference type="ChEBI" id="CHEBI:61977"/>
        <dbReference type="ChEBI" id="CHEBI:456216"/>
        <dbReference type="EC" id="2.7.11.1"/>
    </reaction>
</comment>
<dbReference type="InterPro" id="IPR017441">
    <property type="entry name" value="Protein_kinase_ATP_BS"/>
</dbReference>
<dbReference type="PROSITE" id="PS50011">
    <property type="entry name" value="PROTEIN_KINASE_DOM"/>
    <property type="match status" value="1"/>
</dbReference>
<dbReference type="InterPro" id="IPR000719">
    <property type="entry name" value="Prot_kinase_dom"/>
</dbReference>
<comment type="similarity">
    <text evidence="1">Belongs to the protein kinase superfamily. AGC Ser/Thr protein kinase family. PDPK1 subfamily.</text>
</comment>
<protein>
    <recommendedName>
        <fullName evidence="2">non-specific serine/threonine protein kinase</fullName>
        <ecNumber evidence="2">2.7.11.1</ecNumber>
    </recommendedName>
</protein>